<evidence type="ECO:0000256" key="3">
    <source>
        <dbReference type="ARBA" id="ARBA00022525"/>
    </source>
</evidence>
<keyword evidence="4" id="KW-0929">Antimicrobial</keyword>
<evidence type="ECO:0000313" key="13">
    <source>
        <dbReference type="Ensembl" id="ENSDLAP00005080683.1"/>
    </source>
</evidence>
<keyword evidence="5" id="KW-0399">Innate immunity</keyword>
<evidence type="ECO:0000256" key="9">
    <source>
        <dbReference type="SAM" id="MobiDB-lite"/>
    </source>
</evidence>
<dbReference type="Gene3D" id="2.60.40.4060">
    <property type="entry name" value="Reeler domain"/>
    <property type="match status" value="1"/>
</dbReference>
<feature type="transmembrane region" description="Helical" evidence="10">
    <location>
        <begin position="302"/>
        <end position="326"/>
    </location>
</feature>
<feature type="domain" description="Reelin" evidence="12">
    <location>
        <begin position="12"/>
        <end position="180"/>
    </location>
</feature>
<dbReference type="GO" id="GO:0005576">
    <property type="term" value="C:extracellular region"/>
    <property type="evidence" value="ECO:0007669"/>
    <property type="project" value="UniProtKB-SubCell"/>
</dbReference>
<feature type="compositionally biased region" description="Low complexity" evidence="9">
    <location>
        <begin position="174"/>
        <end position="183"/>
    </location>
</feature>
<keyword evidence="6 11" id="KW-0732">Signal</keyword>
<comment type="similarity">
    <text evidence="2">Belongs to the insect defense protein family.</text>
</comment>
<evidence type="ECO:0000256" key="8">
    <source>
        <dbReference type="ARBA" id="ARBA00023022"/>
    </source>
</evidence>
<evidence type="ECO:0000256" key="7">
    <source>
        <dbReference type="ARBA" id="ARBA00022859"/>
    </source>
</evidence>
<dbReference type="Ensembl" id="ENSDLAT00005079560.1">
    <property type="protein sequence ID" value="ENSDLAP00005080683.1"/>
    <property type="gene ID" value="ENSDLAG00005031451.1"/>
</dbReference>
<keyword evidence="8" id="KW-0044">Antibiotic</keyword>
<dbReference type="OMA" id="MIAFTVW"/>
<dbReference type="CDD" id="cd08544">
    <property type="entry name" value="Reeler"/>
    <property type="match status" value="1"/>
</dbReference>
<feature type="region of interest" description="Disordered" evidence="9">
    <location>
        <begin position="164"/>
        <end position="233"/>
    </location>
</feature>
<keyword evidence="10" id="KW-0812">Transmembrane</keyword>
<evidence type="ECO:0000256" key="1">
    <source>
        <dbReference type="ARBA" id="ARBA00004613"/>
    </source>
</evidence>
<feature type="chain" id="PRO_5035850462" description="Reelin domain-containing protein" evidence="11">
    <location>
        <begin position="18"/>
        <end position="459"/>
    </location>
</feature>
<dbReference type="PROSITE" id="PS51019">
    <property type="entry name" value="REELIN"/>
    <property type="match status" value="1"/>
</dbReference>
<evidence type="ECO:0000256" key="4">
    <source>
        <dbReference type="ARBA" id="ARBA00022529"/>
    </source>
</evidence>
<dbReference type="InterPro" id="IPR042307">
    <property type="entry name" value="Reeler_sf"/>
</dbReference>
<evidence type="ECO:0000256" key="6">
    <source>
        <dbReference type="ARBA" id="ARBA00022729"/>
    </source>
</evidence>
<feature type="signal peptide" evidence="11">
    <location>
        <begin position="1"/>
        <end position="17"/>
    </location>
</feature>
<organism evidence="13 14">
    <name type="scientific">Dicentrarchus labrax</name>
    <name type="common">European seabass</name>
    <name type="synonym">Morone labrax</name>
    <dbReference type="NCBI Taxonomy" id="13489"/>
    <lineage>
        <taxon>Eukaryota</taxon>
        <taxon>Metazoa</taxon>
        <taxon>Chordata</taxon>
        <taxon>Craniata</taxon>
        <taxon>Vertebrata</taxon>
        <taxon>Euteleostomi</taxon>
        <taxon>Actinopterygii</taxon>
        <taxon>Neopterygii</taxon>
        <taxon>Teleostei</taxon>
        <taxon>Neoteleostei</taxon>
        <taxon>Acanthomorphata</taxon>
        <taxon>Eupercaria</taxon>
        <taxon>Moronidae</taxon>
        <taxon>Dicentrarchus</taxon>
    </lineage>
</organism>
<protein>
    <recommendedName>
        <fullName evidence="12">Reelin domain-containing protein</fullName>
    </recommendedName>
</protein>
<feature type="compositionally biased region" description="Polar residues" evidence="9">
    <location>
        <begin position="184"/>
        <end position="205"/>
    </location>
</feature>
<feature type="transmembrane region" description="Helical" evidence="10">
    <location>
        <begin position="427"/>
        <end position="454"/>
    </location>
</feature>
<gene>
    <name evidence="13" type="primary">LOC127350871</name>
</gene>
<evidence type="ECO:0000256" key="5">
    <source>
        <dbReference type="ARBA" id="ARBA00022588"/>
    </source>
</evidence>
<evidence type="ECO:0000256" key="10">
    <source>
        <dbReference type="SAM" id="Phobius"/>
    </source>
</evidence>
<dbReference type="GeneTree" id="ENSGT00940000174387"/>
<dbReference type="OrthoDB" id="6418377at2759"/>
<keyword evidence="3" id="KW-0964">Secreted</keyword>
<dbReference type="Proteomes" id="UP000694389">
    <property type="component" value="Unassembled WGS sequence"/>
</dbReference>
<dbReference type="GO" id="GO:0045087">
    <property type="term" value="P:innate immune response"/>
    <property type="evidence" value="ECO:0007669"/>
    <property type="project" value="UniProtKB-KW"/>
</dbReference>
<reference evidence="13" key="2">
    <citation type="submission" date="2025-09" db="UniProtKB">
        <authorList>
            <consortium name="Ensembl"/>
        </authorList>
    </citation>
    <scope>IDENTIFICATION</scope>
</reference>
<dbReference type="InterPro" id="IPR051237">
    <property type="entry name" value="Ferric-chelate_Red/DefProt"/>
</dbReference>
<dbReference type="GeneID" id="127350871"/>
<feature type="transmembrane region" description="Helical" evidence="10">
    <location>
        <begin position="274"/>
        <end position="295"/>
    </location>
</feature>
<comment type="subcellular location">
    <subcellularLocation>
        <location evidence="1">Secreted</location>
    </subcellularLocation>
</comment>
<reference evidence="13" key="1">
    <citation type="submission" date="2025-08" db="UniProtKB">
        <authorList>
            <consortium name="Ensembl"/>
        </authorList>
    </citation>
    <scope>IDENTIFICATION</scope>
</reference>
<evidence type="ECO:0000313" key="14">
    <source>
        <dbReference type="Proteomes" id="UP000694389"/>
    </source>
</evidence>
<dbReference type="AlphaFoldDB" id="A0A8P4GKA2"/>
<feature type="transmembrane region" description="Helical" evidence="10">
    <location>
        <begin position="338"/>
        <end position="360"/>
    </location>
</feature>
<evidence type="ECO:0000259" key="12">
    <source>
        <dbReference type="PROSITE" id="PS51019"/>
    </source>
</evidence>
<evidence type="ECO:0000256" key="2">
    <source>
        <dbReference type="ARBA" id="ARBA00008501"/>
    </source>
</evidence>
<keyword evidence="14" id="KW-1185">Reference proteome</keyword>
<keyword evidence="10" id="KW-0472">Membrane</keyword>
<dbReference type="PANTHER" id="PTHR45828:SF9">
    <property type="entry name" value="CELL WALL INTEGRITY AND STRESS RESPONSE COMPONENT 4-LIKE-RELATED"/>
    <property type="match status" value="1"/>
</dbReference>
<dbReference type="GO" id="GO:0016020">
    <property type="term" value="C:membrane"/>
    <property type="evidence" value="ECO:0007669"/>
    <property type="project" value="TreeGrafter"/>
</dbReference>
<dbReference type="PANTHER" id="PTHR45828">
    <property type="entry name" value="CYTOCHROME B561/FERRIC REDUCTASE TRANSMEMBRANE"/>
    <property type="match status" value="1"/>
</dbReference>
<dbReference type="Pfam" id="PF02014">
    <property type="entry name" value="Reeler"/>
    <property type="match status" value="1"/>
</dbReference>
<sequence length="459" mass="50096">MCVWILIGLCIITKVHGYSDGDFPQSCDSLLPEHRRSGVNILPQNTKPPYKVTYKPGNNGEPITVSLESNPGHKFSGFMLEARETQRVDEGPPVGRFISLQPDTRLLTCSLSADSAVSNRYSAGKTLIRVNWTAEGAELDITFRATFVESYAKFWERVDRKVTIQTTTPPPTTQPSTAEPSTAKPSTANPSTVKPSTAKPSTAELSTTNSSPVTTSISSSTTQNTQRPDALGLKREGTVQMSLDILFVGVKMELPNIITITITNSLFSRGLIKVSNILCSLLSMAVEISAPILFCANDSCTVTLIALMCVVIVINFMDLVIVSLPIGPSHELKDICDLAAKVCSVIHMVFTIAALFVAVLEIDDCRNNRKDFWLLKVMTAFTVWICLFLIWTFVVSIHRNEILGRNKTGSSKWREQGKKNKLSAAEVIVTAVSVILIMGTLSFTVTVIAGIFLAKQTCA</sequence>
<dbReference type="RefSeq" id="XP_051233867.1">
    <property type="nucleotide sequence ID" value="XM_051377907.1"/>
</dbReference>
<keyword evidence="10" id="KW-1133">Transmembrane helix</keyword>
<proteinExistence type="inferred from homology"/>
<feature type="compositionally biased region" description="Low complexity" evidence="9">
    <location>
        <begin position="206"/>
        <end position="225"/>
    </location>
</feature>
<dbReference type="GO" id="GO:0042742">
    <property type="term" value="P:defense response to bacterium"/>
    <property type="evidence" value="ECO:0007669"/>
    <property type="project" value="UniProtKB-KW"/>
</dbReference>
<feature type="transmembrane region" description="Helical" evidence="10">
    <location>
        <begin position="372"/>
        <end position="394"/>
    </location>
</feature>
<name>A0A8P4GKA2_DICLA</name>
<evidence type="ECO:0000256" key="11">
    <source>
        <dbReference type="SAM" id="SignalP"/>
    </source>
</evidence>
<accession>A0A8P4GKA2</accession>
<dbReference type="InterPro" id="IPR002861">
    <property type="entry name" value="Reeler_dom"/>
</dbReference>
<keyword evidence="7" id="KW-0391">Immunity</keyword>